<evidence type="ECO:0000259" key="2">
    <source>
        <dbReference type="Pfam" id="PF17396"/>
    </source>
</evidence>
<proteinExistence type="predicted"/>
<dbReference type="PROSITE" id="PS01322">
    <property type="entry name" value="PHOSPHOTRIESTERASE_1"/>
    <property type="match status" value="1"/>
</dbReference>
<dbReference type="PANTHER" id="PTHR40690:SF1">
    <property type="entry name" value="DUF1611 DOMAIN-CONTAINING PROTEIN"/>
    <property type="match status" value="1"/>
</dbReference>
<dbReference type="Gene3D" id="3.40.50.300">
    <property type="entry name" value="P-loop containing nucleotide triphosphate hydrolases"/>
    <property type="match status" value="1"/>
</dbReference>
<organism evidence="3 4">
    <name type="scientific">Microcella alkaliphila</name>
    <dbReference type="NCBI Taxonomy" id="279828"/>
    <lineage>
        <taxon>Bacteria</taxon>
        <taxon>Bacillati</taxon>
        <taxon>Actinomycetota</taxon>
        <taxon>Actinomycetes</taxon>
        <taxon>Micrococcales</taxon>
        <taxon>Microbacteriaceae</taxon>
        <taxon>Microcella</taxon>
    </lineage>
</organism>
<dbReference type="Pfam" id="PF07755">
    <property type="entry name" value="DUF1611"/>
    <property type="match status" value="1"/>
</dbReference>
<dbReference type="Proteomes" id="UP000218965">
    <property type="component" value="Chromosome"/>
</dbReference>
<dbReference type="InterPro" id="IPR035086">
    <property type="entry name" value="DgcN-like_C"/>
</dbReference>
<dbReference type="InterPro" id="IPR017947">
    <property type="entry name" value="AryldialkylPase_Zn-BS"/>
</dbReference>
<dbReference type="PIRSF" id="PIRSF026760">
    <property type="entry name" value="UCP026760"/>
    <property type="match status" value="1"/>
</dbReference>
<dbReference type="OrthoDB" id="9778498at2"/>
<dbReference type="InterPro" id="IPR027417">
    <property type="entry name" value="P-loop_NTPase"/>
</dbReference>
<dbReference type="PANTHER" id="PTHR40690">
    <property type="entry name" value="GLL3100 PROTEIN"/>
    <property type="match status" value="1"/>
</dbReference>
<dbReference type="SUPFAM" id="SSF52540">
    <property type="entry name" value="P-loop containing nucleoside triphosphate hydrolases"/>
    <property type="match status" value="1"/>
</dbReference>
<accession>A0A0U4NUV3</accession>
<sequence>MQPHQPLAAVLPLGSTAVVYCDGAFGDADGKTANGLVRHSELYDIVSVVDARFAGRDASDILDGVAPGIPVVGDLAEALALRADLPDYLIWGIAPADGVLTDAHRAVLLDAISRGMHIINGLHELLGDDAEMSAAARLSSVTITDVRRQRLAKDLRLYSGRIRTVTCPRIAVLGTDGSIGKRTTATILVAALRARGLTAVLVGTGQTTIMQGGLYGAAVDAMVPQYRSGEVEHQVVRAFEVENPDVIVIEGQGALSHPAYLSSGAIIRGSRPTGVIVQHAPARLMRDDFPNEPMPSLAHEIALIELFGHTRVIGITLNHEHLSDAQITATIDQYTRDYALPVTDALSRPATELADMVIGSDPRLRAAQTHAANG</sequence>
<dbReference type="GO" id="GO:0008270">
    <property type="term" value="F:zinc ion binding"/>
    <property type="evidence" value="ECO:0007669"/>
    <property type="project" value="InterPro"/>
</dbReference>
<dbReference type="EMBL" id="AP017315">
    <property type="protein sequence ID" value="BAU32115.1"/>
    <property type="molecule type" value="Genomic_DNA"/>
</dbReference>
<dbReference type="InterPro" id="IPR035402">
    <property type="entry name" value="DgcN-like_N"/>
</dbReference>
<dbReference type="Pfam" id="PF17396">
    <property type="entry name" value="DUF1611_N"/>
    <property type="match status" value="1"/>
</dbReference>
<dbReference type="KEGG" id="malk:MalAC0309_1258"/>
<feature type="domain" description="D-glutamate N-acetyltransferase-like C-terminal" evidence="1">
    <location>
        <begin position="157"/>
        <end position="353"/>
    </location>
</feature>
<evidence type="ECO:0000313" key="3">
    <source>
        <dbReference type="EMBL" id="BAU32115.1"/>
    </source>
</evidence>
<dbReference type="AlphaFoldDB" id="A0A0U4NUV3"/>
<dbReference type="InterPro" id="IPR011669">
    <property type="entry name" value="DgcN-like"/>
</dbReference>
<dbReference type="RefSeq" id="WP_096421237.1">
    <property type="nucleotide sequence ID" value="NZ_AP017315.1"/>
</dbReference>
<protein>
    <submittedName>
        <fullName evidence="3">Uncharacterized protein</fullName>
    </submittedName>
</protein>
<reference evidence="4" key="1">
    <citation type="submission" date="2015-12" db="EMBL/GenBank/DDBJ databases">
        <authorList>
            <person name="Shamseldin A."/>
            <person name="Moawad H."/>
            <person name="Abd El-Rahim W.M."/>
            <person name="Sadowsky M.J."/>
        </authorList>
    </citation>
    <scope>NUCLEOTIDE SEQUENCE [LARGE SCALE GENOMIC DNA]</scope>
    <source>
        <strain evidence="4">JAM AC0309</strain>
    </source>
</reference>
<gene>
    <name evidence="3" type="ORF">MalAC0309_1258</name>
</gene>
<name>A0A0U4NUV3_9MICO</name>
<dbReference type="Gene3D" id="3.40.50.720">
    <property type="entry name" value="NAD(P)-binding Rossmann-like Domain"/>
    <property type="match status" value="1"/>
</dbReference>
<evidence type="ECO:0000259" key="1">
    <source>
        <dbReference type="Pfam" id="PF07755"/>
    </source>
</evidence>
<evidence type="ECO:0000313" key="4">
    <source>
        <dbReference type="Proteomes" id="UP000218965"/>
    </source>
</evidence>
<dbReference type="GO" id="GO:0016788">
    <property type="term" value="F:hydrolase activity, acting on ester bonds"/>
    <property type="evidence" value="ECO:0007669"/>
    <property type="project" value="InterPro"/>
</dbReference>
<feature type="domain" description="D-glutamate N-acetyltransferase-like N-terminal" evidence="2">
    <location>
        <begin position="52"/>
        <end position="148"/>
    </location>
</feature>
<reference evidence="3 4" key="2">
    <citation type="submission" date="2016-01" db="EMBL/GenBank/DDBJ databases">
        <title>Microcella alkaliphila JAM AC0309 whole genome shotgun sequence.</title>
        <authorList>
            <person name="Kurata A."/>
            <person name="Hirose Y."/>
            <person name="Kishimoto N."/>
            <person name="Kobayashi T."/>
        </authorList>
    </citation>
    <scope>NUCLEOTIDE SEQUENCE [LARGE SCALE GENOMIC DNA]</scope>
    <source>
        <strain evidence="3 4">JAM AC0309</strain>
    </source>
</reference>